<evidence type="ECO:0000313" key="2">
    <source>
        <dbReference type="EMBL" id="RWR72742.1"/>
    </source>
</evidence>
<dbReference type="GO" id="GO:0005509">
    <property type="term" value="F:calcium ion binding"/>
    <property type="evidence" value="ECO:0007669"/>
    <property type="project" value="InterPro"/>
</dbReference>
<dbReference type="GO" id="GO:0019898">
    <property type="term" value="C:extrinsic component of membrane"/>
    <property type="evidence" value="ECO:0007669"/>
    <property type="project" value="InterPro"/>
</dbReference>
<proteinExistence type="predicted"/>
<dbReference type="GO" id="GO:0015979">
    <property type="term" value="P:photosynthesis"/>
    <property type="evidence" value="ECO:0007669"/>
    <property type="project" value="InterPro"/>
</dbReference>
<comment type="caution">
    <text evidence="2">The sequence shown here is derived from an EMBL/GenBank/DDBJ whole genome shotgun (WGS) entry which is preliminary data.</text>
</comment>
<protein>
    <submittedName>
        <fullName evidence="2">PsbP domain-containing protein 3, chloroplastic isoform X1</fullName>
    </submittedName>
</protein>
<keyword evidence="3" id="KW-1185">Reference proteome</keyword>
<dbReference type="EMBL" id="QPKB01000001">
    <property type="protein sequence ID" value="RWR72742.1"/>
    <property type="molecule type" value="Genomic_DNA"/>
</dbReference>
<dbReference type="Gene3D" id="3.40.1000.10">
    <property type="entry name" value="Mog1/PsbP, alpha/beta/alpha sandwich"/>
    <property type="match status" value="1"/>
</dbReference>
<evidence type="ECO:0000259" key="1">
    <source>
        <dbReference type="Pfam" id="PF01789"/>
    </source>
</evidence>
<dbReference type="GO" id="GO:0009654">
    <property type="term" value="C:photosystem II oxygen evolving complex"/>
    <property type="evidence" value="ECO:0007669"/>
    <property type="project" value="InterPro"/>
</dbReference>
<dbReference type="OrthoDB" id="2013293at2759"/>
<dbReference type="STRING" id="337451.A0A3S4N4S2"/>
<evidence type="ECO:0000313" key="3">
    <source>
        <dbReference type="Proteomes" id="UP000283530"/>
    </source>
</evidence>
<dbReference type="SUPFAM" id="SSF55724">
    <property type="entry name" value="Mog1p/PsbP-like"/>
    <property type="match status" value="1"/>
</dbReference>
<gene>
    <name evidence="2" type="ORF">CKAN_00098100</name>
</gene>
<dbReference type="InterPro" id="IPR016123">
    <property type="entry name" value="Mog1/PsbP_a/b/a-sand"/>
</dbReference>
<organism evidence="2 3">
    <name type="scientific">Cinnamomum micranthum f. kanehirae</name>
    <dbReference type="NCBI Taxonomy" id="337451"/>
    <lineage>
        <taxon>Eukaryota</taxon>
        <taxon>Viridiplantae</taxon>
        <taxon>Streptophyta</taxon>
        <taxon>Embryophyta</taxon>
        <taxon>Tracheophyta</taxon>
        <taxon>Spermatophyta</taxon>
        <taxon>Magnoliopsida</taxon>
        <taxon>Magnoliidae</taxon>
        <taxon>Laurales</taxon>
        <taxon>Lauraceae</taxon>
        <taxon>Cinnamomum</taxon>
    </lineage>
</organism>
<sequence>MDWKANLKCMATVSSLHFPTLRSLHSPSAPPTPPRECRDSSSSILCFNRTQSTTTTTTSRIRCQDQSLTKRREALIQIFFSAISFPSFAASSSADQTDVKEDFLVYSDEENKFKISIPQGWLFGTGEPDGYKSITAFYPKEASTSNVSVVITGVGPDFTRLESLGTVDAFAETLVSGLDRSWQRPPGVAAKLLNSKAGNGLYYIEYSLQNPGESRRHIFSAIGMANNGWYNRLYTVTGQFVEEESEKYESKVEKSVKSFRLF</sequence>
<accession>A0A3S4N4S2</accession>
<dbReference type="PANTHER" id="PTHR31407">
    <property type="match status" value="1"/>
</dbReference>
<dbReference type="AlphaFoldDB" id="A0A3S4N4S2"/>
<feature type="domain" description="PsbP C-terminal" evidence="1">
    <location>
        <begin position="102"/>
        <end position="260"/>
    </location>
</feature>
<reference evidence="2 3" key="1">
    <citation type="journal article" date="2019" name="Nat. Plants">
        <title>Stout camphor tree genome fills gaps in understanding of flowering plant genome evolution.</title>
        <authorList>
            <person name="Chaw S.M."/>
            <person name="Liu Y.C."/>
            <person name="Wu Y.W."/>
            <person name="Wang H.Y."/>
            <person name="Lin C.I."/>
            <person name="Wu C.S."/>
            <person name="Ke H.M."/>
            <person name="Chang L.Y."/>
            <person name="Hsu C.Y."/>
            <person name="Yang H.T."/>
            <person name="Sudianto E."/>
            <person name="Hsu M.H."/>
            <person name="Wu K.P."/>
            <person name="Wang L.N."/>
            <person name="Leebens-Mack J.H."/>
            <person name="Tsai I.J."/>
        </authorList>
    </citation>
    <scope>NUCLEOTIDE SEQUENCE [LARGE SCALE GENOMIC DNA]</scope>
    <source>
        <strain evidence="3">cv. Chaw 1501</strain>
        <tissue evidence="2">Young leaves</tissue>
    </source>
</reference>
<dbReference type="Proteomes" id="UP000283530">
    <property type="component" value="Unassembled WGS sequence"/>
</dbReference>
<dbReference type="InterPro" id="IPR002683">
    <property type="entry name" value="PsbP_C"/>
</dbReference>
<name>A0A3S4N4S2_9MAGN</name>
<dbReference type="PANTHER" id="PTHR31407:SF17">
    <property type="entry name" value="PSBP DOMAIN-CONTAINING PROTEIN 3, CHLOROPLASTIC"/>
    <property type="match status" value="1"/>
</dbReference>
<dbReference type="Pfam" id="PF01789">
    <property type="entry name" value="PsbP"/>
    <property type="match status" value="1"/>
</dbReference>